<name>A0A923L4X9_9BACI</name>
<dbReference type="PANTHER" id="PTHR11839">
    <property type="entry name" value="UDP/ADP-SUGAR PYROPHOSPHATASE"/>
    <property type="match status" value="1"/>
</dbReference>
<proteinExistence type="predicted"/>
<reference evidence="4" key="1">
    <citation type="submission" date="2020-08" db="EMBL/GenBank/DDBJ databases">
        <title>Genome public.</title>
        <authorList>
            <person name="Liu C."/>
            <person name="Sun Q."/>
        </authorList>
    </citation>
    <scope>NUCLEOTIDE SEQUENCE</scope>
    <source>
        <strain evidence="4">BX22</strain>
    </source>
</reference>
<dbReference type="InterPro" id="IPR000086">
    <property type="entry name" value="NUDIX_hydrolase_dom"/>
</dbReference>
<evidence type="ECO:0000313" key="5">
    <source>
        <dbReference type="Proteomes" id="UP000637359"/>
    </source>
</evidence>
<feature type="domain" description="Nudix hydrolase" evidence="3">
    <location>
        <begin position="40"/>
        <end position="170"/>
    </location>
</feature>
<accession>A0A923L4X9</accession>
<sequence length="185" mass="21573">MEKWRKVASDYVFKSPFGNLRKDKLVLPDGQLIDSYYVNEYDDWVNAVVLTKDQHMVLVRQYRHAAQDFFLEVPAGKAEANESHREAIIREVREETGYISDSSPIKLGEFYVNPATQTNKVITFLFLDAYQAFEQDLDPTEFIDIHLIDIEEMEKMIASGEINQLFTASAYYMAKSYFMTRLKEN</sequence>
<keyword evidence="5" id="KW-1185">Reference proteome</keyword>
<dbReference type="PANTHER" id="PTHR11839:SF18">
    <property type="entry name" value="NUDIX HYDROLASE DOMAIN-CONTAINING PROTEIN"/>
    <property type="match status" value="1"/>
</dbReference>
<dbReference type="Gene3D" id="3.90.79.10">
    <property type="entry name" value="Nucleoside Triphosphate Pyrophosphohydrolase"/>
    <property type="match status" value="1"/>
</dbReference>
<dbReference type="GO" id="GO:0019693">
    <property type="term" value="P:ribose phosphate metabolic process"/>
    <property type="evidence" value="ECO:0007669"/>
    <property type="project" value="TreeGrafter"/>
</dbReference>
<evidence type="ECO:0000313" key="4">
    <source>
        <dbReference type="EMBL" id="MBC5636481.1"/>
    </source>
</evidence>
<comment type="cofactor">
    <cofactor evidence="1">
        <name>Mg(2+)</name>
        <dbReference type="ChEBI" id="CHEBI:18420"/>
    </cofactor>
</comment>
<evidence type="ECO:0000256" key="1">
    <source>
        <dbReference type="ARBA" id="ARBA00001946"/>
    </source>
</evidence>
<dbReference type="GO" id="GO:0016787">
    <property type="term" value="F:hydrolase activity"/>
    <property type="evidence" value="ECO:0007669"/>
    <property type="project" value="UniProtKB-KW"/>
</dbReference>
<dbReference type="InterPro" id="IPR020084">
    <property type="entry name" value="NUDIX_hydrolase_CS"/>
</dbReference>
<dbReference type="Pfam" id="PF00293">
    <property type="entry name" value="NUDIX"/>
    <property type="match status" value="1"/>
</dbReference>
<dbReference type="InterPro" id="IPR015797">
    <property type="entry name" value="NUDIX_hydrolase-like_dom_sf"/>
</dbReference>
<dbReference type="Proteomes" id="UP000637359">
    <property type="component" value="Unassembled WGS sequence"/>
</dbReference>
<comment type="caution">
    <text evidence="4">The sequence shown here is derived from an EMBL/GenBank/DDBJ whole genome shotgun (WGS) entry which is preliminary data.</text>
</comment>
<gene>
    <name evidence="4" type="ORF">H8S33_06540</name>
</gene>
<organism evidence="4 5">
    <name type="scientific">Ornithinibacillus hominis</name>
    <dbReference type="NCBI Taxonomy" id="2763055"/>
    <lineage>
        <taxon>Bacteria</taxon>
        <taxon>Bacillati</taxon>
        <taxon>Bacillota</taxon>
        <taxon>Bacilli</taxon>
        <taxon>Bacillales</taxon>
        <taxon>Bacillaceae</taxon>
        <taxon>Ornithinibacillus</taxon>
    </lineage>
</organism>
<dbReference type="GO" id="GO:0005829">
    <property type="term" value="C:cytosol"/>
    <property type="evidence" value="ECO:0007669"/>
    <property type="project" value="TreeGrafter"/>
</dbReference>
<dbReference type="EMBL" id="JACOOL010000004">
    <property type="protein sequence ID" value="MBC5636481.1"/>
    <property type="molecule type" value="Genomic_DNA"/>
</dbReference>
<dbReference type="SUPFAM" id="SSF55811">
    <property type="entry name" value="Nudix"/>
    <property type="match status" value="1"/>
</dbReference>
<protein>
    <submittedName>
        <fullName evidence="4">NUDIX hydrolase</fullName>
    </submittedName>
</protein>
<dbReference type="AlphaFoldDB" id="A0A923L4X9"/>
<dbReference type="PROSITE" id="PS00893">
    <property type="entry name" value="NUDIX_BOX"/>
    <property type="match status" value="1"/>
</dbReference>
<dbReference type="CDD" id="cd03424">
    <property type="entry name" value="NUDIX_ADPRase_Nudt5_UGPPase_Nudt14"/>
    <property type="match status" value="1"/>
</dbReference>
<dbReference type="RefSeq" id="WP_186869193.1">
    <property type="nucleotide sequence ID" value="NZ_JACOOL010000004.1"/>
</dbReference>
<keyword evidence="2 4" id="KW-0378">Hydrolase</keyword>
<evidence type="ECO:0000259" key="3">
    <source>
        <dbReference type="PROSITE" id="PS51462"/>
    </source>
</evidence>
<dbReference type="GO" id="GO:0006753">
    <property type="term" value="P:nucleoside phosphate metabolic process"/>
    <property type="evidence" value="ECO:0007669"/>
    <property type="project" value="TreeGrafter"/>
</dbReference>
<evidence type="ECO:0000256" key="2">
    <source>
        <dbReference type="ARBA" id="ARBA00022801"/>
    </source>
</evidence>
<dbReference type="PROSITE" id="PS51462">
    <property type="entry name" value="NUDIX"/>
    <property type="match status" value="1"/>
</dbReference>